<dbReference type="AlphaFoldDB" id="A0A6J3MAP9"/>
<proteinExistence type="predicted"/>
<keyword evidence="1" id="KW-1185">Reference proteome</keyword>
<dbReference type="InterPro" id="IPR009959">
    <property type="entry name" value="Cyclase_SnoaL-like"/>
</dbReference>
<gene>
    <name evidence="2" type="ORF">K489DRAFT_387091</name>
</gene>
<organism evidence="2">
    <name type="scientific">Dissoconium aciculare CBS 342.82</name>
    <dbReference type="NCBI Taxonomy" id="1314786"/>
    <lineage>
        <taxon>Eukaryota</taxon>
        <taxon>Fungi</taxon>
        <taxon>Dikarya</taxon>
        <taxon>Ascomycota</taxon>
        <taxon>Pezizomycotina</taxon>
        <taxon>Dothideomycetes</taxon>
        <taxon>Dothideomycetidae</taxon>
        <taxon>Mycosphaerellales</taxon>
        <taxon>Dissoconiaceae</taxon>
        <taxon>Dissoconium</taxon>
    </lineage>
</organism>
<dbReference type="InterPro" id="IPR032710">
    <property type="entry name" value="NTF2-like_dom_sf"/>
</dbReference>
<dbReference type="Gene3D" id="3.10.450.50">
    <property type="match status" value="1"/>
</dbReference>
<protein>
    <recommendedName>
        <fullName evidence="3">Dienelactone hydrolase</fullName>
    </recommendedName>
</protein>
<name>A0A6J3MAP9_9PEZI</name>
<dbReference type="GeneID" id="54364089"/>
<reference evidence="2" key="2">
    <citation type="submission" date="2020-04" db="EMBL/GenBank/DDBJ databases">
        <authorList>
            <consortium name="NCBI Genome Project"/>
        </authorList>
    </citation>
    <scope>NUCLEOTIDE SEQUENCE</scope>
    <source>
        <strain evidence="2">CBS 342.82</strain>
    </source>
</reference>
<evidence type="ECO:0000313" key="2">
    <source>
        <dbReference type="RefSeq" id="XP_033461974.1"/>
    </source>
</evidence>
<reference evidence="2" key="3">
    <citation type="submission" date="2025-08" db="UniProtKB">
        <authorList>
            <consortium name="RefSeq"/>
        </authorList>
    </citation>
    <scope>IDENTIFICATION</scope>
    <source>
        <strain evidence="2">CBS 342.82</strain>
    </source>
</reference>
<dbReference type="OrthoDB" id="5440at2759"/>
<reference evidence="2" key="1">
    <citation type="submission" date="2020-01" db="EMBL/GenBank/DDBJ databases">
        <authorList>
            <consortium name="DOE Joint Genome Institute"/>
            <person name="Haridas S."/>
            <person name="Albert R."/>
            <person name="Binder M."/>
            <person name="Bloem J."/>
            <person name="Labutti K."/>
            <person name="Salamov A."/>
            <person name="Andreopoulos B."/>
            <person name="Baker S.E."/>
            <person name="Barry K."/>
            <person name="Bills G."/>
            <person name="Bluhm B.H."/>
            <person name="Cannon C."/>
            <person name="Castanera R."/>
            <person name="Culley D.E."/>
            <person name="Daum C."/>
            <person name="Ezra D."/>
            <person name="Gonzalez J.B."/>
            <person name="Henrissat B."/>
            <person name="Kuo A."/>
            <person name="Liang C."/>
            <person name="Lipzen A."/>
            <person name="Lutzoni F."/>
            <person name="Magnuson J."/>
            <person name="Mondo S."/>
            <person name="Nolan M."/>
            <person name="Ohm R."/>
            <person name="Pangilinan J."/>
            <person name="Park H.-J."/>
            <person name="Ramirez L."/>
            <person name="Alfaro M."/>
            <person name="Sun H."/>
            <person name="Tritt A."/>
            <person name="Yoshinaga Y."/>
            <person name="Zwiers L.-H."/>
            <person name="Turgeon B.G."/>
            <person name="Goodwin S.B."/>
            <person name="Spatafora J.W."/>
            <person name="Crous P.W."/>
            <person name="Grigoriev I.V."/>
        </authorList>
    </citation>
    <scope>NUCLEOTIDE SEQUENCE</scope>
    <source>
        <strain evidence="2">CBS 342.82</strain>
    </source>
</reference>
<accession>A0A6J3MAP9</accession>
<dbReference type="SUPFAM" id="SSF54427">
    <property type="entry name" value="NTF2-like"/>
    <property type="match status" value="1"/>
</dbReference>
<dbReference type="RefSeq" id="XP_033461974.1">
    <property type="nucleotide sequence ID" value="XM_033606289.1"/>
</dbReference>
<dbReference type="PANTHER" id="PTHR38436">
    <property type="entry name" value="POLYKETIDE CYCLASE SNOAL-LIKE DOMAIN"/>
    <property type="match status" value="1"/>
</dbReference>
<evidence type="ECO:0008006" key="3">
    <source>
        <dbReference type="Google" id="ProtNLM"/>
    </source>
</evidence>
<dbReference type="GO" id="GO:0030638">
    <property type="term" value="P:polyketide metabolic process"/>
    <property type="evidence" value="ECO:0007669"/>
    <property type="project" value="InterPro"/>
</dbReference>
<dbReference type="Proteomes" id="UP000504637">
    <property type="component" value="Unplaced"/>
</dbReference>
<dbReference type="PANTHER" id="PTHR38436:SF3">
    <property type="entry name" value="CARBOXYMETHYLENEBUTENOLIDASE-RELATED"/>
    <property type="match status" value="1"/>
</dbReference>
<evidence type="ECO:0000313" key="1">
    <source>
        <dbReference type="Proteomes" id="UP000504637"/>
    </source>
</evidence>
<sequence>MAAFDTPWFNSQERNFSNVLNKSKVAHIVLTAESEDFDDETIKQWTSEGFDVQYVPLLKGGNDFIRRVHTVGDNFGVSEQYAIVAFGDAASLILEAHTKPNNPRLVAIVAYYPSAIPAIGTKFPNSVQILVHLAGGEVDVRKTSEVLGIQGKRKSVRKRIDPGAGHGQTLELAYEAYTYSGVEPGFAEHNLDEYDAVADGVAFTRSISTVRKDFRIENKIEAVRDRQTQLVKSGKAEKAMDNVHEGAQVIFGPTLTGGIGTDDIDDFNTNFFTPLPVKSNGNIRLLSRTTGTDRVVDELFLSFKHSEAVPWLLPGVPPTNLQIEVVIVSIFHVRGSKMETSVLVQAGLIDTKLIPGHMKKKGMPKLPVVGAEGARAILRGNSKKVNDLIPDW</sequence>